<name>A0A484MEA6_9ASTE</name>
<evidence type="ECO:0000313" key="2">
    <source>
        <dbReference type="EMBL" id="VFQ86431.1"/>
    </source>
</evidence>
<proteinExistence type="predicted"/>
<dbReference type="EMBL" id="OOIL02003155">
    <property type="protein sequence ID" value="VFQ86431.1"/>
    <property type="molecule type" value="Genomic_DNA"/>
</dbReference>
<gene>
    <name evidence="1" type="ORF">CCAM_LOCUS28204</name>
    <name evidence="2" type="ORF">CCAM_LOCUS28207</name>
</gene>
<dbReference type="EMBL" id="OOIL02003148">
    <property type="protein sequence ID" value="VFQ86428.1"/>
    <property type="molecule type" value="Genomic_DNA"/>
</dbReference>
<reference evidence="1 3" key="1">
    <citation type="submission" date="2018-04" db="EMBL/GenBank/DDBJ databases">
        <authorList>
            <person name="Vogel A."/>
        </authorList>
    </citation>
    <scope>NUCLEOTIDE SEQUENCE [LARGE SCALE GENOMIC DNA]</scope>
</reference>
<sequence>ILEGCLKMMVQYAAVSLWCEDALALWCEGALVPGEE</sequence>
<dbReference type="AlphaFoldDB" id="A0A484MEA6"/>
<dbReference type="Proteomes" id="UP000595140">
    <property type="component" value="Unassembled WGS sequence"/>
</dbReference>
<feature type="non-terminal residue" evidence="1">
    <location>
        <position position="1"/>
    </location>
</feature>
<accession>A0A484MEA6</accession>
<keyword evidence="3" id="KW-1185">Reference proteome</keyword>
<evidence type="ECO:0000313" key="1">
    <source>
        <dbReference type="EMBL" id="VFQ86428.1"/>
    </source>
</evidence>
<evidence type="ECO:0000313" key="3">
    <source>
        <dbReference type="Proteomes" id="UP000595140"/>
    </source>
</evidence>
<organism evidence="1 3">
    <name type="scientific">Cuscuta campestris</name>
    <dbReference type="NCBI Taxonomy" id="132261"/>
    <lineage>
        <taxon>Eukaryota</taxon>
        <taxon>Viridiplantae</taxon>
        <taxon>Streptophyta</taxon>
        <taxon>Embryophyta</taxon>
        <taxon>Tracheophyta</taxon>
        <taxon>Spermatophyta</taxon>
        <taxon>Magnoliopsida</taxon>
        <taxon>eudicotyledons</taxon>
        <taxon>Gunneridae</taxon>
        <taxon>Pentapetalae</taxon>
        <taxon>asterids</taxon>
        <taxon>lamiids</taxon>
        <taxon>Solanales</taxon>
        <taxon>Convolvulaceae</taxon>
        <taxon>Cuscuteae</taxon>
        <taxon>Cuscuta</taxon>
        <taxon>Cuscuta subgen. Grammica</taxon>
        <taxon>Cuscuta sect. Cleistogrammica</taxon>
    </lineage>
</organism>
<protein>
    <submittedName>
        <fullName evidence="1">Uncharacterized protein</fullName>
    </submittedName>
</protein>